<evidence type="ECO:0000256" key="8">
    <source>
        <dbReference type="SAM" id="Phobius"/>
    </source>
</evidence>
<feature type="transmembrane region" description="Helical" evidence="8">
    <location>
        <begin position="111"/>
        <end position="130"/>
    </location>
</feature>
<comment type="caution">
    <text evidence="11">The sequence shown here is derived from an EMBL/GenBank/DDBJ whole genome shotgun (WGS) entry which is preliminary data.</text>
</comment>
<keyword evidence="2 8" id="KW-0812">Transmembrane</keyword>
<feature type="domain" description="CNNM transmembrane" evidence="10">
    <location>
        <begin position="22"/>
        <end position="211"/>
    </location>
</feature>
<organism evidence="11 12">
    <name type="scientific">Halogeometricum salsisoli</name>
    <dbReference type="NCBI Taxonomy" id="2950536"/>
    <lineage>
        <taxon>Archaea</taxon>
        <taxon>Methanobacteriati</taxon>
        <taxon>Methanobacteriota</taxon>
        <taxon>Stenosarchaea group</taxon>
        <taxon>Halobacteria</taxon>
        <taxon>Halobacteriales</taxon>
        <taxon>Haloferacaceae</taxon>
        <taxon>Halogeometricum</taxon>
    </lineage>
</organism>
<evidence type="ECO:0000256" key="3">
    <source>
        <dbReference type="ARBA" id="ARBA00022737"/>
    </source>
</evidence>
<gene>
    <name evidence="11" type="ORF">NDI76_01915</name>
</gene>
<proteinExistence type="predicted"/>
<evidence type="ECO:0000259" key="10">
    <source>
        <dbReference type="PROSITE" id="PS51846"/>
    </source>
</evidence>
<dbReference type="SMART" id="SM01091">
    <property type="entry name" value="CorC_HlyC"/>
    <property type="match status" value="1"/>
</dbReference>
<dbReference type="PANTHER" id="PTHR22777:SF17">
    <property type="entry name" value="UPF0053 PROTEIN SLL0260"/>
    <property type="match status" value="1"/>
</dbReference>
<sequence length="456" mass="50459">MSNAASSVAAGVLQMPTVPVDNTTITVGGAVAIVILIGLSAFFSSSEIAMFSLAKHRVDSLVERGVPGAKAVSDLKSDPHRLLITILVGNNIVNIAMSSISTAIVGIYYDAGLAVLISTFGITTLVLLFGESAPKSYAVENTESWSLRIARPLKYSEYVLFPLVVFFDYLTRVINKVTGGRSSIETSYITRDEIQDLIQTGEREGVIEEEEREMLDRIFRFNNTIAKEVMTPRLDMTAVSKDATLDEAIETCIQSDHERVPVYDGNLDNVIGIVNIRDLVREQFYGEGGGKLADIVQPTLHVPESKNVDELLAEIQDSRLQMVIVIDEFGTTEGLLTLEDMVEEIVGDILEDDEEEAFEFVNDRETLVRGEVNIDEVNEVLELDLPEGEEFETLAGFIFNRAGRLVEEGEEIAFEGITIRIEQVDNTRIMKARITVDESYDPQGEEESEAEEIETE</sequence>
<dbReference type="Pfam" id="PF00571">
    <property type="entry name" value="CBS"/>
    <property type="match status" value="2"/>
</dbReference>
<dbReference type="SUPFAM" id="SSF56176">
    <property type="entry name" value="FAD-binding/transporter-associated domain-like"/>
    <property type="match status" value="1"/>
</dbReference>
<dbReference type="Pfam" id="PF01595">
    <property type="entry name" value="CNNM"/>
    <property type="match status" value="1"/>
</dbReference>
<dbReference type="EMBL" id="JAMQOP010000001">
    <property type="protein sequence ID" value="MDS0297498.1"/>
    <property type="molecule type" value="Genomic_DNA"/>
</dbReference>
<feature type="domain" description="CBS" evidence="9">
    <location>
        <begin position="230"/>
        <end position="292"/>
    </location>
</feature>
<name>A0ABU2G9K7_9EURY</name>
<keyword evidence="5 7" id="KW-0129">CBS domain</keyword>
<feature type="transmembrane region" description="Helical" evidence="8">
    <location>
        <begin position="25"/>
        <end position="43"/>
    </location>
</feature>
<dbReference type="InterPro" id="IPR036318">
    <property type="entry name" value="FAD-bd_PCMH-like_sf"/>
</dbReference>
<dbReference type="Gene3D" id="3.10.580.10">
    <property type="entry name" value="CBS-domain"/>
    <property type="match status" value="1"/>
</dbReference>
<dbReference type="SUPFAM" id="SSF54631">
    <property type="entry name" value="CBS-domain pair"/>
    <property type="match status" value="1"/>
</dbReference>
<evidence type="ECO:0000259" key="9">
    <source>
        <dbReference type="PROSITE" id="PS51371"/>
    </source>
</evidence>
<feature type="domain" description="CBS" evidence="9">
    <location>
        <begin position="295"/>
        <end position="354"/>
    </location>
</feature>
<keyword evidence="3" id="KW-0677">Repeat</keyword>
<dbReference type="Gene3D" id="3.30.465.10">
    <property type="match status" value="1"/>
</dbReference>
<keyword evidence="6 8" id="KW-0472">Membrane</keyword>
<dbReference type="InterPro" id="IPR016169">
    <property type="entry name" value="FAD-bd_PCMH_sub2"/>
</dbReference>
<dbReference type="Proteomes" id="UP001257060">
    <property type="component" value="Unassembled WGS sequence"/>
</dbReference>
<dbReference type="CDD" id="cd04590">
    <property type="entry name" value="CBS_pair_CorC_HlyC_assoc"/>
    <property type="match status" value="1"/>
</dbReference>
<dbReference type="InterPro" id="IPR005170">
    <property type="entry name" value="Transptr-assoc_dom"/>
</dbReference>
<dbReference type="InterPro" id="IPR000644">
    <property type="entry name" value="CBS_dom"/>
</dbReference>
<keyword evidence="4 8" id="KW-1133">Transmembrane helix</keyword>
<dbReference type="Pfam" id="PF03471">
    <property type="entry name" value="CorC_HlyC"/>
    <property type="match status" value="1"/>
</dbReference>
<comment type="subcellular location">
    <subcellularLocation>
        <location evidence="1">Membrane</location>
        <topology evidence="1">Multi-pass membrane protein</topology>
    </subcellularLocation>
</comment>
<evidence type="ECO:0000256" key="2">
    <source>
        <dbReference type="ARBA" id="ARBA00022692"/>
    </source>
</evidence>
<keyword evidence="12" id="KW-1185">Reference proteome</keyword>
<dbReference type="PANTHER" id="PTHR22777">
    <property type="entry name" value="HEMOLYSIN-RELATED"/>
    <property type="match status" value="1"/>
</dbReference>
<evidence type="ECO:0000256" key="1">
    <source>
        <dbReference type="ARBA" id="ARBA00004141"/>
    </source>
</evidence>
<dbReference type="InterPro" id="IPR046342">
    <property type="entry name" value="CBS_dom_sf"/>
</dbReference>
<evidence type="ECO:0000256" key="4">
    <source>
        <dbReference type="ARBA" id="ARBA00022989"/>
    </source>
</evidence>
<evidence type="ECO:0000256" key="5">
    <source>
        <dbReference type="ARBA" id="ARBA00023122"/>
    </source>
</evidence>
<accession>A0ABU2G9K7</accession>
<evidence type="ECO:0000313" key="12">
    <source>
        <dbReference type="Proteomes" id="UP001257060"/>
    </source>
</evidence>
<dbReference type="PROSITE" id="PS51371">
    <property type="entry name" value="CBS"/>
    <property type="match status" value="2"/>
</dbReference>
<dbReference type="InterPro" id="IPR044751">
    <property type="entry name" value="Ion_transp-like_CBS"/>
</dbReference>
<evidence type="ECO:0000313" key="11">
    <source>
        <dbReference type="EMBL" id="MDS0297498.1"/>
    </source>
</evidence>
<protein>
    <submittedName>
        <fullName evidence="11">Hemolysin family protein</fullName>
    </submittedName>
</protein>
<evidence type="ECO:0000256" key="6">
    <source>
        <dbReference type="ARBA" id="ARBA00023136"/>
    </source>
</evidence>
<dbReference type="PROSITE" id="PS51846">
    <property type="entry name" value="CNNM"/>
    <property type="match status" value="1"/>
</dbReference>
<reference evidence="11 12" key="1">
    <citation type="submission" date="2022-06" db="EMBL/GenBank/DDBJ databases">
        <title>Halogeometricum sp. a new haloarchaeum isolate from saline soil.</title>
        <authorList>
            <person name="Strakova D."/>
            <person name="Galisteo C."/>
            <person name="Sanchez-Porro C."/>
            <person name="Ventosa A."/>
        </authorList>
    </citation>
    <scope>NUCLEOTIDE SEQUENCE [LARGE SCALE GENOMIC DNA]</scope>
    <source>
        <strain evidence="11 12">S1BR25-6</strain>
    </source>
</reference>
<evidence type="ECO:0000256" key="7">
    <source>
        <dbReference type="PROSITE-ProRule" id="PRU00703"/>
    </source>
</evidence>
<dbReference type="RefSeq" id="WP_310922297.1">
    <property type="nucleotide sequence ID" value="NZ_JAMQOP010000001.1"/>
</dbReference>
<dbReference type="InterPro" id="IPR002550">
    <property type="entry name" value="CNNM"/>
</dbReference>